<dbReference type="Proteomes" id="UP000028534">
    <property type="component" value="Unassembled WGS sequence"/>
</dbReference>
<keyword evidence="1" id="KW-0732">Signal</keyword>
<gene>
    <name evidence="2" type="ORF">CP98_00875</name>
</gene>
<feature type="signal peptide" evidence="1">
    <location>
        <begin position="1"/>
        <end position="25"/>
    </location>
</feature>
<reference evidence="2 3" key="1">
    <citation type="submission" date="2014-03" db="EMBL/GenBank/DDBJ databases">
        <title>Genome sequence of Sphingobium yanoikuyae B1.</title>
        <authorList>
            <person name="Gan H.M."/>
            <person name="Gan H.Y."/>
            <person name="Savka M.A."/>
        </authorList>
    </citation>
    <scope>NUCLEOTIDE SEQUENCE [LARGE SCALE GENOMIC DNA]</scope>
    <source>
        <strain evidence="2 3">B1</strain>
    </source>
</reference>
<accession>A0A084ES92</accession>
<proteinExistence type="predicted"/>
<comment type="caution">
    <text evidence="2">The sequence shown here is derived from an EMBL/GenBank/DDBJ whole genome shotgun (WGS) entry which is preliminary data.</text>
</comment>
<dbReference type="eggNOG" id="ENOG503460K">
    <property type="taxonomic scope" value="Bacteria"/>
</dbReference>
<dbReference type="EMBL" id="JGVR01000003">
    <property type="protein sequence ID" value="KEZ20834.1"/>
    <property type="molecule type" value="Genomic_DNA"/>
</dbReference>
<sequence length="252" mass="26700">MRASIRHLLLCRLGGIALLSGCAGQQEVAVAPPPAPVRTQPVPQPLPPMGATANMQIPPVGADGQRVTPNRDLSGPATLWHMRMALNVAALSCQGNGDAARLQYNALLARHRAALTRANAQVEGEFKGQFGGGAIAQRERLNTIVYNFFALPPAQAAFCAEAVRVGATVNSLPADQLLAYAPTGLAALEKPFTDFFDAYARYQTDLAAWRSGRTLAMAPVVLEVRLSRADLIADDGVTVPKGAMPRLLARAD</sequence>
<dbReference type="PATRIC" id="fig|13690.10.peg.904"/>
<organism evidence="2 3">
    <name type="scientific">Sphingobium yanoikuyae</name>
    <name type="common">Sphingomonas yanoikuyae</name>
    <dbReference type="NCBI Taxonomy" id="13690"/>
    <lineage>
        <taxon>Bacteria</taxon>
        <taxon>Pseudomonadati</taxon>
        <taxon>Pseudomonadota</taxon>
        <taxon>Alphaproteobacteria</taxon>
        <taxon>Sphingomonadales</taxon>
        <taxon>Sphingomonadaceae</taxon>
        <taxon>Sphingobium</taxon>
    </lineage>
</organism>
<evidence type="ECO:0000313" key="2">
    <source>
        <dbReference type="EMBL" id="KEZ20834.1"/>
    </source>
</evidence>
<dbReference type="STRING" id="13690.AX777_02355"/>
<feature type="chain" id="PRO_5001774494" description="Lipoprotein" evidence="1">
    <location>
        <begin position="26"/>
        <end position="252"/>
    </location>
</feature>
<dbReference type="AlphaFoldDB" id="A0A084ES92"/>
<dbReference type="RefSeq" id="WP_037517311.1">
    <property type="nucleotide sequence ID" value="NZ_JGVR01000003.1"/>
</dbReference>
<evidence type="ECO:0000313" key="3">
    <source>
        <dbReference type="Proteomes" id="UP000028534"/>
    </source>
</evidence>
<protein>
    <recommendedName>
        <fullName evidence="4">Lipoprotein</fullName>
    </recommendedName>
</protein>
<evidence type="ECO:0008006" key="4">
    <source>
        <dbReference type="Google" id="ProtNLM"/>
    </source>
</evidence>
<evidence type="ECO:0000256" key="1">
    <source>
        <dbReference type="SAM" id="SignalP"/>
    </source>
</evidence>
<name>A0A084ES92_SPHYA</name>